<evidence type="ECO:0000256" key="6">
    <source>
        <dbReference type="HAMAP-Rule" id="MF_00074"/>
    </source>
</evidence>
<feature type="binding site" evidence="6">
    <location>
        <position position="77"/>
    </location>
    <ligand>
        <name>S-adenosyl-L-methionine</name>
        <dbReference type="ChEBI" id="CHEBI:59789"/>
    </ligand>
</feature>
<comment type="function">
    <text evidence="6">Specifically methylates the N7 position of guanine in position 527 of 16S rRNA.</text>
</comment>
<evidence type="ECO:0000313" key="8">
    <source>
        <dbReference type="Proteomes" id="UP000285710"/>
    </source>
</evidence>
<comment type="similarity">
    <text evidence="6">Belongs to the methyltransferase superfamily. RNA methyltransferase RsmG family.</text>
</comment>
<organism evidence="7 8">
    <name type="scientific">Paenirhodobacter populi</name>
    <dbReference type="NCBI Taxonomy" id="2306993"/>
    <lineage>
        <taxon>Bacteria</taxon>
        <taxon>Pseudomonadati</taxon>
        <taxon>Pseudomonadota</taxon>
        <taxon>Alphaproteobacteria</taxon>
        <taxon>Rhodobacterales</taxon>
        <taxon>Rhodobacter group</taxon>
        <taxon>Paenirhodobacter</taxon>
    </lineage>
</organism>
<reference evidence="7 8" key="1">
    <citation type="submission" date="2019-01" db="EMBL/GenBank/DDBJ databases">
        <title>Sinorhodobacter populi sp. nov. isolated from the symptomatic bark tissue of Populus euramericana canker.</title>
        <authorList>
            <person name="Xu G."/>
        </authorList>
    </citation>
    <scope>NUCLEOTIDE SEQUENCE [LARGE SCALE GENOMIC DNA]</scope>
    <source>
        <strain evidence="7 8">2D-5</strain>
    </source>
</reference>
<comment type="catalytic activity">
    <reaction evidence="6">
        <text>guanosine(527) in 16S rRNA + S-adenosyl-L-methionine = N(7)-methylguanosine(527) in 16S rRNA + S-adenosyl-L-homocysteine</text>
        <dbReference type="Rhea" id="RHEA:42732"/>
        <dbReference type="Rhea" id="RHEA-COMP:10209"/>
        <dbReference type="Rhea" id="RHEA-COMP:10210"/>
        <dbReference type="ChEBI" id="CHEBI:57856"/>
        <dbReference type="ChEBI" id="CHEBI:59789"/>
        <dbReference type="ChEBI" id="CHEBI:74269"/>
        <dbReference type="ChEBI" id="CHEBI:74480"/>
        <dbReference type="EC" id="2.1.1.170"/>
    </reaction>
</comment>
<dbReference type="PANTHER" id="PTHR31760:SF0">
    <property type="entry name" value="S-ADENOSYL-L-METHIONINE-DEPENDENT METHYLTRANSFERASES SUPERFAMILY PROTEIN"/>
    <property type="match status" value="1"/>
</dbReference>
<dbReference type="PIRSF" id="PIRSF003078">
    <property type="entry name" value="GidB"/>
    <property type="match status" value="1"/>
</dbReference>
<dbReference type="HAMAP" id="MF_00074">
    <property type="entry name" value="16SrRNA_methyltr_G"/>
    <property type="match status" value="1"/>
</dbReference>
<keyword evidence="4 6" id="KW-0808">Transferase</keyword>
<keyword evidence="8" id="KW-1185">Reference proteome</keyword>
<evidence type="ECO:0000256" key="3">
    <source>
        <dbReference type="ARBA" id="ARBA00022603"/>
    </source>
</evidence>
<keyword evidence="2 6" id="KW-0698">rRNA processing</keyword>
<keyword evidence="5 6" id="KW-0949">S-adenosyl-L-methionine</keyword>
<dbReference type="InterPro" id="IPR029063">
    <property type="entry name" value="SAM-dependent_MTases_sf"/>
</dbReference>
<dbReference type="InterPro" id="IPR003682">
    <property type="entry name" value="rRNA_ssu_MeTfrase_G"/>
</dbReference>
<feature type="binding site" evidence="6">
    <location>
        <position position="140"/>
    </location>
    <ligand>
        <name>S-adenosyl-L-methionine</name>
        <dbReference type="ChEBI" id="CHEBI:59789"/>
    </ligand>
</feature>
<feature type="binding site" evidence="6">
    <location>
        <begin position="126"/>
        <end position="127"/>
    </location>
    <ligand>
        <name>S-adenosyl-L-methionine</name>
        <dbReference type="ChEBI" id="CHEBI:59789"/>
    </ligand>
</feature>
<dbReference type="GO" id="GO:0070043">
    <property type="term" value="F:rRNA (guanine-N7-)-methyltransferase activity"/>
    <property type="evidence" value="ECO:0007669"/>
    <property type="project" value="UniProtKB-UniRule"/>
</dbReference>
<dbReference type="SUPFAM" id="SSF53335">
    <property type="entry name" value="S-adenosyl-L-methionine-dependent methyltransferases"/>
    <property type="match status" value="1"/>
</dbReference>
<evidence type="ECO:0000256" key="5">
    <source>
        <dbReference type="ARBA" id="ARBA00022691"/>
    </source>
</evidence>
<accession>A0A443INL5</accession>
<name>A0A443INL5_9RHOB</name>
<dbReference type="GO" id="GO:0005829">
    <property type="term" value="C:cytosol"/>
    <property type="evidence" value="ECO:0007669"/>
    <property type="project" value="TreeGrafter"/>
</dbReference>
<gene>
    <name evidence="6 7" type="primary">rsmG</name>
    <name evidence="7" type="ORF">D2T33_17670</name>
</gene>
<evidence type="ECO:0000256" key="2">
    <source>
        <dbReference type="ARBA" id="ARBA00022552"/>
    </source>
</evidence>
<evidence type="ECO:0000256" key="1">
    <source>
        <dbReference type="ARBA" id="ARBA00022490"/>
    </source>
</evidence>
<dbReference type="Pfam" id="PF02527">
    <property type="entry name" value="GidB"/>
    <property type="match status" value="1"/>
</dbReference>
<comment type="caution">
    <text evidence="7">The sequence shown here is derived from an EMBL/GenBank/DDBJ whole genome shotgun (WGS) entry which is preliminary data.</text>
</comment>
<dbReference type="PANTHER" id="PTHR31760">
    <property type="entry name" value="S-ADENOSYL-L-METHIONINE-DEPENDENT METHYLTRANSFERASES SUPERFAMILY PROTEIN"/>
    <property type="match status" value="1"/>
</dbReference>
<dbReference type="Gene3D" id="3.40.50.150">
    <property type="entry name" value="Vaccinia Virus protein VP39"/>
    <property type="match status" value="1"/>
</dbReference>
<comment type="caution">
    <text evidence="6">Lacks conserved residue(s) required for the propagation of feature annotation.</text>
</comment>
<reference evidence="7 8" key="2">
    <citation type="submission" date="2019-01" db="EMBL/GenBank/DDBJ databases">
        <authorList>
            <person name="Li Y."/>
        </authorList>
    </citation>
    <scope>NUCLEOTIDE SEQUENCE [LARGE SCALE GENOMIC DNA]</scope>
    <source>
        <strain evidence="7 8">2D-5</strain>
    </source>
</reference>
<sequence length="207" mass="22906">MSEKAEFLKSVDVSRETLERLEGFQQLLIKWNGAINLVSPHTIRQIWSRHFLDSAQIFDLSEGGSGLWMDIGSGGGFPGLIVAILAAEKRPDLSVMLVESDRRKAAFLTTVAMKLGLKVTVKVDRIEALPPANCDILSARALAPLSDLLGYAARHLAKDGICLFPKGIRWRDELAEAAKNWSFSHEQFPSLTDKDAVILKMKEPVHV</sequence>
<dbReference type="EC" id="2.1.1.170" evidence="6"/>
<dbReference type="NCBIfam" id="TIGR00138">
    <property type="entry name" value="rsmG_gidB"/>
    <property type="match status" value="1"/>
</dbReference>
<dbReference type="Proteomes" id="UP000285710">
    <property type="component" value="Unassembled WGS sequence"/>
</dbReference>
<protein>
    <recommendedName>
        <fullName evidence="6">Ribosomal RNA small subunit methyltransferase G</fullName>
        <ecNumber evidence="6">2.1.1.170</ecNumber>
    </recommendedName>
    <alternativeName>
        <fullName evidence="6">16S rRNA 7-methylguanosine methyltransferase</fullName>
        <shortName evidence="6">16S rRNA m7G methyltransferase</shortName>
    </alternativeName>
</protein>
<proteinExistence type="inferred from homology"/>
<keyword evidence="1 6" id="KW-0963">Cytoplasm</keyword>
<dbReference type="RefSeq" id="WP_128270668.1">
    <property type="nucleotide sequence ID" value="NZ_SAUW01000024.1"/>
</dbReference>
<comment type="subcellular location">
    <subcellularLocation>
        <location evidence="6">Cytoplasm</location>
    </subcellularLocation>
</comment>
<evidence type="ECO:0000313" key="7">
    <source>
        <dbReference type="EMBL" id="RWR07006.1"/>
    </source>
</evidence>
<feature type="binding site" evidence="6">
    <location>
        <position position="72"/>
    </location>
    <ligand>
        <name>S-adenosyl-L-methionine</name>
        <dbReference type="ChEBI" id="CHEBI:59789"/>
    </ligand>
</feature>
<dbReference type="AlphaFoldDB" id="A0A443INL5"/>
<evidence type="ECO:0000256" key="4">
    <source>
        <dbReference type="ARBA" id="ARBA00022679"/>
    </source>
</evidence>
<dbReference type="EMBL" id="SAUW01000024">
    <property type="protein sequence ID" value="RWR07006.1"/>
    <property type="molecule type" value="Genomic_DNA"/>
</dbReference>
<keyword evidence="3 6" id="KW-0489">Methyltransferase</keyword>